<evidence type="ECO:0000259" key="4">
    <source>
        <dbReference type="Pfam" id="PF08164"/>
    </source>
</evidence>
<reference evidence="7" key="1">
    <citation type="journal article" date="2020" name="Stud. Mycol.">
        <title>101 Dothideomycetes genomes: A test case for predicting lifestyles and emergence of pathogens.</title>
        <authorList>
            <person name="Haridas S."/>
            <person name="Albert R."/>
            <person name="Binder M."/>
            <person name="Bloem J."/>
            <person name="LaButti K."/>
            <person name="Salamov A."/>
            <person name="Andreopoulos B."/>
            <person name="Baker S."/>
            <person name="Barry K."/>
            <person name="Bills G."/>
            <person name="Bluhm B."/>
            <person name="Cannon C."/>
            <person name="Castanera R."/>
            <person name="Culley D."/>
            <person name="Daum C."/>
            <person name="Ezra D."/>
            <person name="Gonzalez J."/>
            <person name="Henrissat B."/>
            <person name="Kuo A."/>
            <person name="Liang C."/>
            <person name="Lipzen A."/>
            <person name="Lutzoni F."/>
            <person name="Magnuson J."/>
            <person name="Mondo S."/>
            <person name="Nolan M."/>
            <person name="Ohm R."/>
            <person name="Pangilinan J."/>
            <person name="Park H.-J."/>
            <person name="Ramirez L."/>
            <person name="Alfaro M."/>
            <person name="Sun H."/>
            <person name="Tritt A."/>
            <person name="Yoshinaga Y."/>
            <person name="Zwiers L.-H."/>
            <person name="Turgeon B."/>
            <person name="Goodwin S."/>
            <person name="Spatafora J."/>
            <person name="Crous P."/>
            <person name="Grigoriev I."/>
        </authorList>
    </citation>
    <scope>NUCLEOTIDE SEQUENCE [LARGE SCALE GENOMIC DNA]</scope>
    <source>
        <strain evidence="7">CECT 20119</strain>
    </source>
</reference>
<dbReference type="OrthoDB" id="5783963at2759"/>
<proteinExistence type="inferred from homology"/>
<feature type="domain" description="Apoptosis-antagonizing transcription factor C-terminal" evidence="4">
    <location>
        <begin position="378"/>
        <end position="468"/>
    </location>
</feature>
<dbReference type="Pfam" id="PF13339">
    <property type="entry name" value="AATF-Che1"/>
    <property type="match status" value="1"/>
</dbReference>
<protein>
    <recommendedName>
        <fullName evidence="2">Protein BFR2</fullName>
    </recommendedName>
</protein>
<dbReference type="AlphaFoldDB" id="A0A6A6GPD1"/>
<feature type="compositionally biased region" description="Polar residues" evidence="3">
    <location>
        <begin position="331"/>
        <end position="348"/>
    </location>
</feature>
<evidence type="ECO:0000313" key="7">
    <source>
        <dbReference type="Proteomes" id="UP000799538"/>
    </source>
</evidence>
<accession>A0A6A6GPD1</accession>
<dbReference type="EMBL" id="ML992501">
    <property type="protein sequence ID" value="KAF2227605.1"/>
    <property type="molecule type" value="Genomic_DNA"/>
</dbReference>
<gene>
    <name evidence="6" type="ORF">BDZ85DRAFT_228152</name>
</gene>
<comment type="similarity">
    <text evidence="1">Belongs to the AATF family.</text>
</comment>
<dbReference type="GO" id="GO:0005730">
    <property type="term" value="C:nucleolus"/>
    <property type="evidence" value="ECO:0007669"/>
    <property type="project" value="TreeGrafter"/>
</dbReference>
<name>A0A6A6GPD1_9PEZI</name>
<organism evidence="6 7">
    <name type="scientific">Elsinoe ampelina</name>
    <dbReference type="NCBI Taxonomy" id="302913"/>
    <lineage>
        <taxon>Eukaryota</taxon>
        <taxon>Fungi</taxon>
        <taxon>Dikarya</taxon>
        <taxon>Ascomycota</taxon>
        <taxon>Pezizomycotina</taxon>
        <taxon>Dothideomycetes</taxon>
        <taxon>Dothideomycetidae</taxon>
        <taxon>Myriangiales</taxon>
        <taxon>Elsinoaceae</taxon>
        <taxon>Elsinoe</taxon>
    </lineage>
</organism>
<dbReference type="InterPro" id="IPR012617">
    <property type="entry name" value="AATF_C"/>
</dbReference>
<evidence type="ECO:0000256" key="2">
    <source>
        <dbReference type="ARBA" id="ARBA00013850"/>
    </source>
</evidence>
<dbReference type="Pfam" id="PF08164">
    <property type="entry name" value="TRAUB"/>
    <property type="match status" value="1"/>
</dbReference>
<feature type="region of interest" description="Disordered" evidence="3">
    <location>
        <begin position="1"/>
        <end position="173"/>
    </location>
</feature>
<dbReference type="GO" id="GO:0000462">
    <property type="term" value="P:maturation of SSU-rRNA from tricistronic rRNA transcript (SSU-rRNA, 5.8S rRNA, LSU-rRNA)"/>
    <property type="evidence" value="ECO:0007669"/>
    <property type="project" value="TreeGrafter"/>
</dbReference>
<feature type="compositionally biased region" description="Acidic residues" evidence="3">
    <location>
        <begin position="141"/>
        <end position="156"/>
    </location>
</feature>
<keyword evidence="7" id="KW-1185">Reference proteome</keyword>
<feature type="region of interest" description="Disordered" evidence="3">
    <location>
        <begin position="331"/>
        <end position="370"/>
    </location>
</feature>
<sequence length="502" mass="54677">MAGKKSSGLLAQLADLEDPTPKDFDPEDERPFDSEEDQSGDSEEPDDHAEDAARDHYVSVSKSKLRKSEGPNLGPRYTGSRVSREVALEEDDQDDPFARGFDDDPSSDDDGADATIGKADLVESGASDGSSSGDVDRSESMSDDEDDTEGSSDDGNDIGSTVSPAMSGLQKASSADASIARKLLAQNQKSVVSTISQAAKDEAEKGDAVKKQRNTFDNLLNMRIKLQKAIIGTNTLSGLARDSKLQPTEDLESAFKSAESAAFTLWDSLTKLRDSLQTARGGSKRKLSDFAVDSLTPDLLKYNQTQDSASRQWQDSTLEKWYARTHVDATAGQNRNKLSQTTTTSSPRASDPDVADEDEQVRRRDTGDPTIYDDADFYSVLLSTLLEQKSSFTPGANTQGKGPSEEIRGMNGYQIRREAKTKKVVDTKASKGRKLRYTVHEKLMNYCAPEDRGAWGERQIDDLFSSLLGRRVALESDGEDDAAADDGWAAVEEGEKTLLFGR</sequence>
<dbReference type="PANTHER" id="PTHR15565">
    <property type="entry name" value="AATF PROTEIN APOPTOSIS ANTAGONIZING TRANSCRIPTION FACTOR"/>
    <property type="match status" value="1"/>
</dbReference>
<feature type="compositionally biased region" description="Acidic residues" evidence="3">
    <location>
        <begin position="103"/>
        <end position="112"/>
    </location>
</feature>
<feature type="compositionally biased region" description="Basic and acidic residues" evidence="3">
    <location>
        <begin position="19"/>
        <end position="33"/>
    </location>
</feature>
<dbReference type="Proteomes" id="UP000799538">
    <property type="component" value="Unassembled WGS sequence"/>
</dbReference>
<dbReference type="InterPro" id="IPR039223">
    <property type="entry name" value="AATF/Bfr2"/>
</dbReference>
<feature type="compositionally biased region" description="Acidic residues" evidence="3">
    <location>
        <begin position="34"/>
        <end position="49"/>
    </location>
</feature>
<dbReference type="PANTHER" id="PTHR15565:SF0">
    <property type="entry name" value="PROTEIN AATF"/>
    <property type="match status" value="1"/>
</dbReference>
<feature type="domain" description="AATF leucine zipper-containing" evidence="5">
    <location>
        <begin position="202"/>
        <end position="324"/>
    </location>
</feature>
<dbReference type="InterPro" id="IPR025160">
    <property type="entry name" value="AATF"/>
</dbReference>
<evidence type="ECO:0000313" key="6">
    <source>
        <dbReference type="EMBL" id="KAF2227605.1"/>
    </source>
</evidence>
<feature type="compositionally biased region" description="Polar residues" evidence="3">
    <location>
        <begin position="158"/>
        <end position="173"/>
    </location>
</feature>
<evidence type="ECO:0000256" key="1">
    <source>
        <dbReference type="ARBA" id="ARBA00008966"/>
    </source>
</evidence>
<feature type="compositionally biased region" description="Low complexity" evidence="3">
    <location>
        <begin position="124"/>
        <end position="133"/>
    </location>
</feature>
<evidence type="ECO:0000256" key="3">
    <source>
        <dbReference type="SAM" id="MobiDB-lite"/>
    </source>
</evidence>
<evidence type="ECO:0000259" key="5">
    <source>
        <dbReference type="Pfam" id="PF13339"/>
    </source>
</evidence>